<feature type="transmembrane region" description="Helical" evidence="10">
    <location>
        <begin position="145"/>
        <end position="164"/>
    </location>
</feature>
<dbReference type="RefSeq" id="WP_109748775.1">
    <property type="nucleotide sequence ID" value="NZ_CABJAT010000005.1"/>
</dbReference>
<keyword evidence="5" id="KW-0571">Peptide transport</keyword>
<evidence type="ECO:0000313" key="12">
    <source>
        <dbReference type="EMBL" id="PWJ72075.1"/>
    </source>
</evidence>
<dbReference type="AlphaFoldDB" id="A0AB73SXN5"/>
<dbReference type="InterPro" id="IPR000515">
    <property type="entry name" value="MetI-like"/>
</dbReference>
<evidence type="ECO:0000256" key="9">
    <source>
        <dbReference type="ARBA" id="ARBA00024202"/>
    </source>
</evidence>
<dbReference type="InterPro" id="IPR025966">
    <property type="entry name" value="OppC_N"/>
</dbReference>
<name>A0AB73SXN5_9FIRM</name>
<dbReference type="EMBL" id="QGGY01000023">
    <property type="protein sequence ID" value="PWJ72075.1"/>
    <property type="molecule type" value="Genomic_DNA"/>
</dbReference>
<keyword evidence="6" id="KW-0653">Protein transport</keyword>
<keyword evidence="4 10" id="KW-0812">Transmembrane</keyword>
<gene>
    <name evidence="12" type="ORF">C7383_12321</name>
</gene>
<dbReference type="GO" id="GO:0005886">
    <property type="term" value="C:plasma membrane"/>
    <property type="evidence" value="ECO:0007669"/>
    <property type="project" value="UniProtKB-SubCell"/>
</dbReference>
<keyword evidence="3" id="KW-1003">Cell membrane</keyword>
<evidence type="ECO:0000256" key="4">
    <source>
        <dbReference type="ARBA" id="ARBA00022692"/>
    </source>
</evidence>
<evidence type="ECO:0000256" key="10">
    <source>
        <dbReference type="RuleBase" id="RU363032"/>
    </source>
</evidence>
<dbReference type="Pfam" id="PF00528">
    <property type="entry name" value="BPD_transp_1"/>
    <property type="match status" value="1"/>
</dbReference>
<protein>
    <submittedName>
        <fullName evidence="12">Oligopeptide transport system permease protein</fullName>
    </submittedName>
</protein>
<reference evidence="12 13" key="1">
    <citation type="submission" date="2018-05" db="EMBL/GenBank/DDBJ databases">
        <authorList>
            <person name="Goeker M."/>
            <person name="Huntemann M."/>
            <person name="Clum A."/>
            <person name="Pillay M."/>
            <person name="Palaniappan K."/>
            <person name="Varghese N."/>
            <person name="Mikhailova N."/>
            <person name="Stamatis D."/>
            <person name="Reddy T."/>
            <person name="Daum C."/>
            <person name="Shapiro N."/>
            <person name="Ivanova N."/>
            <person name="Kyrpides N."/>
            <person name="Woyke T."/>
        </authorList>
    </citation>
    <scope>NUCLEOTIDE SEQUENCE [LARGE SCALE GENOMIC DNA]</scope>
    <source>
        <strain evidence="12 13">DSM 26524</strain>
    </source>
</reference>
<comment type="subcellular location">
    <subcellularLocation>
        <location evidence="1 10">Cell membrane</location>
        <topology evidence="1 10">Multi-pass membrane protein</topology>
    </subcellularLocation>
</comment>
<evidence type="ECO:0000313" key="13">
    <source>
        <dbReference type="Proteomes" id="UP000245412"/>
    </source>
</evidence>
<dbReference type="Proteomes" id="UP000245412">
    <property type="component" value="Unassembled WGS sequence"/>
</dbReference>
<dbReference type="Pfam" id="PF12911">
    <property type="entry name" value="OppC_N"/>
    <property type="match status" value="1"/>
</dbReference>
<feature type="transmembrane region" description="Helical" evidence="10">
    <location>
        <begin position="58"/>
        <end position="77"/>
    </location>
</feature>
<dbReference type="SUPFAM" id="SSF161098">
    <property type="entry name" value="MetI-like"/>
    <property type="match status" value="1"/>
</dbReference>
<dbReference type="GO" id="GO:0015031">
    <property type="term" value="P:protein transport"/>
    <property type="evidence" value="ECO:0007669"/>
    <property type="project" value="UniProtKB-KW"/>
</dbReference>
<dbReference type="Gene3D" id="1.10.3720.10">
    <property type="entry name" value="MetI-like"/>
    <property type="match status" value="1"/>
</dbReference>
<feature type="transmembrane region" description="Helical" evidence="10">
    <location>
        <begin position="329"/>
        <end position="350"/>
    </location>
</feature>
<organism evidence="12 13">
    <name type="scientific">Murimonas intestini</name>
    <dbReference type="NCBI Taxonomy" id="1337051"/>
    <lineage>
        <taxon>Bacteria</taxon>
        <taxon>Bacillati</taxon>
        <taxon>Bacillota</taxon>
        <taxon>Clostridia</taxon>
        <taxon>Lachnospirales</taxon>
        <taxon>Lachnospiraceae</taxon>
        <taxon>Murimonas</taxon>
    </lineage>
</organism>
<dbReference type="PANTHER" id="PTHR43386:SF24">
    <property type="entry name" value="OLIGOPEPTIDE TRANSPORT SYSTEM PERMEASE PROTEIN AMID"/>
    <property type="match status" value="1"/>
</dbReference>
<dbReference type="PROSITE" id="PS50928">
    <property type="entry name" value="ABC_TM1"/>
    <property type="match status" value="1"/>
</dbReference>
<accession>A0AB73SXN5</accession>
<evidence type="ECO:0000256" key="6">
    <source>
        <dbReference type="ARBA" id="ARBA00022927"/>
    </source>
</evidence>
<keyword evidence="7 10" id="KW-1133">Transmembrane helix</keyword>
<feature type="transmembrane region" description="Helical" evidence="10">
    <location>
        <begin position="222"/>
        <end position="240"/>
    </location>
</feature>
<feature type="transmembrane region" description="Helical" evidence="10">
    <location>
        <begin position="185"/>
        <end position="202"/>
    </location>
</feature>
<keyword evidence="8 10" id="KW-0472">Membrane</keyword>
<evidence type="ECO:0000256" key="2">
    <source>
        <dbReference type="ARBA" id="ARBA00022448"/>
    </source>
</evidence>
<evidence type="ECO:0000256" key="1">
    <source>
        <dbReference type="ARBA" id="ARBA00004651"/>
    </source>
</evidence>
<evidence type="ECO:0000256" key="8">
    <source>
        <dbReference type="ARBA" id="ARBA00023136"/>
    </source>
</evidence>
<comment type="caution">
    <text evidence="12">The sequence shown here is derived from an EMBL/GenBank/DDBJ whole genome shotgun (WGS) entry which is preliminary data.</text>
</comment>
<evidence type="ECO:0000256" key="3">
    <source>
        <dbReference type="ARBA" id="ARBA00022475"/>
    </source>
</evidence>
<dbReference type="GO" id="GO:0055085">
    <property type="term" value="P:transmembrane transport"/>
    <property type="evidence" value="ECO:0007669"/>
    <property type="project" value="InterPro"/>
</dbReference>
<evidence type="ECO:0000256" key="7">
    <source>
        <dbReference type="ARBA" id="ARBA00022989"/>
    </source>
</evidence>
<proteinExistence type="inferred from homology"/>
<dbReference type="InterPro" id="IPR050366">
    <property type="entry name" value="BP-dependent_transpt_permease"/>
</dbReference>
<evidence type="ECO:0000259" key="11">
    <source>
        <dbReference type="PROSITE" id="PS50928"/>
    </source>
</evidence>
<dbReference type="PANTHER" id="PTHR43386">
    <property type="entry name" value="OLIGOPEPTIDE TRANSPORT SYSTEM PERMEASE PROTEIN APPC"/>
    <property type="match status" value="1"/>
</dbReference>
<sequence length="360" mass="40015">MYNLDKDIDKMPKKSPLSLQIDLQKFEKATEEEKRQQDVMSESVSFFRDGMRKLRKNPLAMGSIVVLILIVAMIFIVPHVVPYEYSQIITVNGKRDKTATNMGPFQYSEKEQAYIDEGGKIFPHIMGTDELGRDYFVRVIYGTRVSLTIGVFAALIVLLIGVLYGSISGYFGGKVDLVMMRIVDIIYSLPDMLMVVLLSVVLKEVLSVESIPALKNIGTNMLSMFIVFGLLYWTGMARLVRGQILTIKQNEYILAAKVSGAKSSRIIRKHILPNCISVIFISAALQIPSAIFTESFLSFIGLGVQAPMPSLGSLANAARAGLSAYAYKLIFPSIMICLITLSFNLLGDGLRDAFDPKLRR</sequence>
<keyword evidence="13" id="KW-1185">Reference proteome</keyword>
<feature type="transmembrane region" description="Helical" evidence="10">
    <location>
        <begin position="271"/>
        <end position="292"/>
    </location>
</feature>
<feature type="domain" description="ABC transmembrane type-1" evidence="11">
    <location>
        <begin position="143"/>
        <end position="347"/>
    </location>
</feature>
<dbReference type="InterPro" id="IPR035906">
    <property type="entry name" value="MetI-like_sf"/>
</dbReference>
<keyword evidence="2 10" id="KW-0813">Transport</keyword>
<dbReference type="GO" id="GO:0015833">
    <property type="term" value="P:peptide transport"/>
    <property type="evidence" value="ECO:0007669"/>
    <property type="project" value="UniProtKB-KW"/>
</dbReference>
<evidence type="ECO:0000256" key="5">
    <source>
        <dbReference type="ARBA" id="ARBA00022856"/>
    </source>
</evidence>
<dbReference type="CDD" id="cd06261">
    <property type="entry name" value="TM_PBP2"/>
    <property type="match status" value="1"/>
</dbReference>
<comment type="similarity">
    <text evidence="9">Belongs to the binding-protein-dependent transport system permease family. OppBC subfamily.</text>
</comment>